<dbReference type="HOGENOM" id="CLU_070264_0_0_11"/>
<dbReference type="STRING" id="585529.HMPREF0291_11908"/>
<dbReference type="RefSeq" id="WP_005290746.1">
    <property type="nucleotide sequence ID" value="NZ_CM000961.1"/>
</dbReference>
<sequence length="249" mass="27392">MTQPYNQQARPQALQRPSGWPVGSFNTYAEAQAAVDGLSDREFPVENLTIVGVDLMQVEKVTGRLTWGRVLGGGALSGLWLGLFVGLLFAMFSPNVWGSLFTALVIGVIFGLIFAAAGYAFTQGKRDFSSMTTIVAGRYDVLCEASQAPRARDMINQMGKPGQPAPQREQIQQGQPREPHVGAQPHEPHEPQARPQTAQPEPAPHERPVQPEELRWRPVGVEASESYRVEPRDHAETNIDPDNPAHPER</sequence>
<keyword evidence="2" id="KW-0472">Membrane</keyword>
<comment type="caution">
    <text evidence="4">The sequence shown here is derived from an EMBL/GenBank/DDBJ whole genome shotgun (WGS) entry which is preliminary data.</text>
</comment>
<gene>
    <name evidence="4" type="ORF">HMPREF0291_11908</name>
</gene>
<feature type="compositionally biased region" description="Basic and acidic residues" evidence="1">
    <location>
        <begin position="203"/>
        <end position="216"/>
    </location>
</feature>
<name>D7WDM0_9CORY</name>
<dbReference type="InterPro" id="IPR025889">
    <property type="entry name" value="GSP17M-like_dom"/>
</dbReference>
<evidence type="ECO:0000256" key="1">
    <source>
        <dbReference type="SAM" id="MobiDB-lite"/>
    </source>
</evidence>
<dbReference type="eggNOG" id="ENOG5032RS7">
    <property type="taxonomic scope" value="Bacteria"/>
</dbReference>
<feature type="domain" description="General stress protein 17M-like" evidence="3">
    <location>
        <begin position="22"/>
        <end position="95"/>
    </location>
</feature>
<keyword evidence="5" id="KW-1185">Reference proteome</keyword>
<dbReference type="AlphaFoldDB" id="D7WDM0"/>
<evidence type="ECO:0000313" key="4">
    <source>
        <dbReference type="EMBL" id="EFK54251.1"/>
    </source>
</evidence>
<proteinExistence type="predicted"/>
<keyword evidence="2" id="KW-0812">Transmembrane</keyword>
<evidence type="ECO:0000313" key="5">
    <source>
        <dbReference type="Proteomes" id="UP000004208"/>
    </source>
</evidence>
<protein>
    <recommendedName>
        <fullName evidence="3">General stress protein 17M-like domain-containing protein</fullName>
    </recommendedName>
</protein>
<dbReference type="EMBL" id="ACLJ02000003">
    <property type="protein sequence ID" value="EFK54251.1"/>
    <property type="molecule type" value="Genomic_DNA"/>
</dbReference>
<dbReference type="Pfam" id="PF11181">
    <property type="entry name" value="YflT"/>
    <property type="match status" value="1"/>
</dbReference>
<keyword evidence="2" id="KW-1133">Transmembrane helix</keyword>
<evidence type="ECO:0000259" key="3">
    <source>
        <dbReference type="Pfam" id="PF11181"/>
    </source>
</evidence>
<reference evidence="4" key="1">
    <citation type="submission" date="2010-06" db="EMBL/GenBank/DDBJ databases">
        <authorList>
            <person name="Muzny D."/>
            <person name="Qin X."/>
            <person name="Buhay C."/>
            <person name="Dugan-Rocha S."/>
            <person name="Ding Y."/>
            <person name="Chen G."/>
            <person name="Hawes A."/>
            <person name="Holder M."/>
            <person name="Jhangiani S."/>
            <person name="Johnson A."/>
            <person name="Khan Z."/>
            <person name="Li Z."/>
            <person name="Liu W."/>
            <person name="Liu X."/>
            <person name="Perez L."/>
            <person name="Shen H."/>
            <person name="Wang Q."/>
            <person name="Watt J."/>
            <person name="Xi L."/>
            <person name="Xin Y."/>
            <person name="Zhou J."/>
            <person name="Deng J."/>
            <person name="Jiang H."/>
            <person name="Liu Y."/>
            <person name="Qu J."/>
            <person name="Song X.-Z."/>
            <person name="Zhang L."/>
            <person name="Villasana D."/>
            <person name="Johnson A."/>
            <person name="Liu J."/>
            <person name="Liyanage D."/>
            <person name="Lorensuhewa L."/>
            <person name="Robinson T."/>
            <person name="Song A."/>
            <person name="Song B.-B."/>
            <person name="Dinh H."/>
            <person name="Thornton R."/>
            <person name="Coyle M."/>
            <person name="Francisco L."/>
            <person name="Jackson L."/>
            <person name="Javaid M."/>
            <person name="Korchina V."/>
            <person name="Kovar C."/>
            <person name="Mata R."/>
            <person name="Mathew T."/>
            <person name="Ngo R."/>
            <person name="Nguyen L."/>
            <person name="Nguyen N."/>
            <person name="Okwuonu G."/>
            <person name="Ongeri F."/>
            <person name="Pham C."/>
            <person name="Simmons D."/>
            <person name="Wilczek-Boney K."/>
            <person name="Hale W."/>
            <person name="Jakkamsetti A."/>
            <person name="Pham P."/>
            <person name="Ruth R."/>
            <person name="San Lucas F."/>
            <person name="Warren J."/>
            <person name="Zhang J."/>
            <person name="Zhao Z."/>
            <person name="Zhou C."/>
            <person name="Zhu D."/>
            <person name="Lee S."/>
            <person name="Bess C."/>
            <person name="Blankenburg K."/>
            <person name="Forbes L."/>
            <person name="Fu Q."/>
            <person name="Gubbala S."/>
            <person name="Hirani K."/>
            <person name="Jayaseelan J.C."/>
            <person name="Lara F."/>
            <person name="Munidasa M."/>
            <person name="Palculict T."/>
            <person name="Patil S."/>
            <person name="Pu L.-L."/>
            <person name="Saada N."/>
            <person name="Tang L."/>
            <person name="Weissenberger G."/>
            <person name="Zhu Y."/>
            <person name="Hemphill L."/>
            <person name="Shang Y."/>
            <person name="Youmans B."/>
            <person name="Ayvaz T."/>
            <person name="Ross M."/>
            <person name="Santibanez J."/>
            <person name="Aqrawi P."/>
            <person name="Gross S."/>
            <person name="Joshi V."/>
            <person name="Fowler G."/>
            <person name="Nazareth L."/>
            <person name="Reid J."/>
            <person name="Worley K."/>
            <person name="Petrosino J."/>
            <person name="Highlander S."/>
            <person name="Gibbs R."/>
        </authorList>
    </citation>
    <scope>NUCLEOTIDE SEQUENCE [LARGE SCALE GENOMIC DNA]</scope>
    <source>
        <strain evidence="4">ATCC 33030</strain>
    </source>
</reference>
<dbReference type="Proteomes" id="UP000004208">
    <property type="component" value="Unassembled WGS sequence"/>
</dbReference>
<feature type="transmembrane region" description="Helical" evidence="2">
    <location>
        <begin position="70"/>
        <end position="92"/>
    </location>
</feature>
<evidence type="ECO:0000256" key="2">
    <source>
        <dbReference type="SAM" id="Phobius"/>
    </source>
</evidence>
<feature type="transmembrane region" description="Helical" evidence="2">
    <location>
        <begin position="98"/>
        <end position="121"/>
    </location>
</feature>
<organism evidence="4 5">
    <name type="scientific">Corynebacterium genitalium ATCC 33030</name>
    <dbReference type="NCBI Taxonomy" id="585529"/>
    <lineage>
        <taxon>Bacteria</taxon>
        <taxon>Bacillati</taxon>
        <taxon>Actinomycetota</taxon>
        <taxon>Actinomycetes</taxon>
        <taxon>Mycobacteriales</taxon>
        <taxon>Corynebacteriaceae</taxon>
        <taxon>Corynebacterium</taxon>
    </lineage>
</organism>
<feature type="region of interest" description="Disordered" evidence="1">
    <location>
        <begin position="155"/>
        <end position="249"/>
    </location>
</feature>
<feature type="compositionally biased region" description="Basic and acidic residues" evidence="1">
    <location>
        <begin position="225"/>
        <end position="249"/>
    </location>
</feature>
<accession>D7WDM0</accession>